<dbReference type="Proteomes" id="UP000294003">
    <property type="component" value="Unassembled WGS sequence"/>
</dbReference>
<keyword evidence="5" id="KW-1185">Reference proteome</keyword>
<feature type="domain" description="Beta-lactamase-related" evidence="2">
    <location>
        <begin position="103"/>
        <end position="271"/>
    </location>
</feature>
<dbReference type="PANTHER" id="PTHR22935">
    <property type="entry name" value="PENICILLIN-BINDING PROTEIN"/>
    <property type="match status" value="1"/>
</dbReference>
<protein>
    <recommendedName>
        <fullName evidence="6">Beta-lactamase-related domain-containing protein</fullName>
    </recommendedName>
</protein>
<evidence type="ECO:0000313" key="5">
    <source>
        <dbReference type="Proteomes" id="UP000294003"/>
    </source>
</evidence>
<dbReference type="Gene3D" id="3.40.710.10">
    <property type="entry name" value="DD-peptidase/beta-lactamase superfamily"/>
    <property type="match status" value="1"/>
</dbReference>
<evidence type="ECO:0008006" key="6">
    <source>
        <dbReference type="Google" id="ProtNLM"/>
    </source>
</evidence>
<name>A0ABY0H2L9_9PEZI</name>
<dbReference type="SUPFAM" id="SSF56601">
    <property type="entry name" value="beta-lactamase/transpeptidase-like"/>
    <property type="match status" value="1"/>
</dbReference>
<proteinExistence type="predicted"/>
<dbReference type="InterPro" id="IPR012338">
    <property type="entry name" value="Beta-lactam/transpept-like"/>
</dbReference>
<dbReference type="InterPro" id="IPR051478">
    <property type="entry name" value="Beta-lactamase-like_AB/R"/>
</dbReference>
<evidence type="ECO:0000259" key="2">
    <source>
        <dbReference type="Pfam" id="PF00144"/>
    </source>
</evidence>
<feature type="region of interest" description="Disordered" evidence="1">
    <location>
        <begin position="171"/>
        <end position="192"/>
    </location>
</feature>
<dbReference type="InterPro" id="IPR058664">
    <property type="entry name" value="ARB_00930-like_C"/>
</dbReference>
<dbReference type="Pfam" id="PF00144">
    <property type="entry name" value="Beta-lactamase"/>
    <property type="match status" value="1"/>
</dbReference>
<evidence type="ECO:0000256" key="1">
    <source>
        <dbReference type="SAM" id="MobiDB-lite"/>
    </source>
</evidence>
<evidence type="ECO:0000259" key="3">
    <source>
        <dbReference type="Pfam" id="PF26335"/>
    </source>
</evidence>
<dbReference type="Pfam" id="PF26335">
    <property type="entry name" value="ARB_00930_C"/>
    <property type="match status" value="1"/>
</dbReference>
<evidence type="ECO:0000313" key="4">
    <source>
        <dbReference type="EMBL" id="RYO83204.1"/>
    </source>
</evidence>
<organism evidence="4 5">
    <name type="scientific">Monosporascus cannonballus</name>
    <dbReference type="NCBI Taxonomy" id="155416"/>
    <lineage>
        <taxon>Eukaryota</taxon>
        <taxon>Fungi</taxon>
        <taxon>Dikarya</taxon>
        <taxon>Ascomycota</taxon>
        <taxon>Pezizomycotina</taxon>
        <taxon>Sordariomycetes</taxon>
        <taxon>Xylariomycetidae</taxon>
        <taxon>Xylariales</taxon>
        <taxon>Xylariales incertae sedis</taxon>
        <taxon>Monosporascus</taxon>
    </lineage>
</organism>
<comment type="caution">
    <text evidence="4">The sequence shown here is derived from an EMBL/GenBank/DDBJ whole genome shotgun (WGS) entry which is preliminary data.</text>
</comment>
<dbReference type="PANTHER" id="PTHR22935:SF97">
    <property type="entry name" value="BETA-LACTAMASE-RELATED DOMAIN-CONTAINING PROTEIN"/>
    <property type="match status" value="1"/>
</dbReference>
<reference evidence="4 5" key="1">
    <citation type="submission" date="2018-06" db="EMBL/GenBank/DDBJ databases">
        <title>Complete Genomes of Monosporascus.</title>
        <authorList>
            <person name="Robinson A.J."/>
            <person name="Natvig D.O."/>
        </authorList>
    </citation>
    <scope>NUCLEOTIDE SEQUENCE [LARGE SCALE GENOMIC DNA]</scope>
    <source>
        <strain evidence="4 5">CBS 609.92</strain>
    </source>
</reference>
<gene>
    <name evidence="4" type="ORF">DL762_006249</name>
</gene>
<feature type="domain" description="Beta-lactamase-like ARB-00930-like C-terminal" evidence="3">
    <location>
        <begin position="444"/>
        <end position="518"/>
    </location>
</feature>
<accession>A0ABY0H2L9</accession>
<dbReference type="EMBL" id="QJNS01000194">
    <property type="protein sequence ID" value="RYO83204.1"/>
    <property type="molecule type" value="Genomic_DNA"/>
</dbReference>
<sequence length="519" mass="56217">MLCPSTALRAFCPRYYSAILSWGSKRSLPPSRARLASPYEPINARARPVRRGKREGRLPKHHLHAQRHQYIDRAQSIHEESPILELHYTPQYLNPNCTSIDGQPVYRLGSISITFVVPALLKIRKVKFDNPVTKYVPGVRSLRGETPERNHITAAHWDRVTIGALASHMSGVGADRNPTTRGPPRKHPANQPPVMADLASVPRSWTQLGLPELDESLLPNYAGVLGLPPCDRAEFFNDFGKRHSAYVPFTMPVFSNVASVILGYVVDAVSNTTASSPSARPSSGASLGYEDIAGGFYSNTADLLAFGWGILRCELRERGGDAQVGEAAVVDVVVAGSSWAGPGRSCARRRRRPTSASSSFTANTGNFNTYNNMLCLVPDYDLVLAILSGGAESNNCLVDGALSAVIREVLPAIEAAGKAQAGALVGGTYSDAASNSSVGLSLDAGSRTAWRAVFDVGTPEIAVYEKEMFWPSAEGATWGKVDRFVYQFRSLDDFVIKKNEGETPTLSLRGFVVALKREA</sequence>
<dbReference type="InterPro" id="IPR001466">
    <property type="entry name" value="Beta-lactam-related"/>
</dbReference>